<dbReference type="SUPFAM" id="SSF48371">
    <property type="entry name" value="ARM repeat"/>
    <property type="match status" value="2"/>
</dbReference>
<organism evidence="2 3">
    <name type="scientific">Kipferlia bialata</name>
    <dbReference type="NCBI Taxonomy" id="797122"/>
    <lineage>
        <taxon>Eukaryota</taxon>
        <taxon>Metamonada</taxon>
        <taxon>Carpediemonas-like organisms</taxon>
        <taxon>Kipferlia</taxon>
    </lineage>
</organism>
<comment type="caution">
    <text evidence="2">The sequence shown here is derived from an EMBL/GenBank/DDBJ whole genome shotgun (WGS) entry which is preliminary data.</text>
</comment>
<evidence type="ECO:0000313" key="3">
    <source>
        <dbReference type="Proteomes" id="UP000265618"/>
    </source>
</evidence>
<dbReference type="Proteomes" id="UP000265618">
    <property type="component" value="Unassembled WGS sequence"/>
</dbReference>
<protein>
    <submittedName>
        <fullName evidence="2">Uncharacterized protein</fullName>
    </submittedName>
</protein>
<dbReference type="InterPro" id="IPR016024">
    <property type="entry name" value="ARM-type_fold"/>
</dbReference>
<accession>A0A9K3GIX3</accession>
<evidence type="ECO:0000256" key="1">
    <source>
        <dbReference type="SAM" id="MobiDB-lite"/>
    </source>
</evidence>
<dbReference type="InterPro" id="IPR011989">
    <property type="entry name" value="ARM-like"/>
</dbReference>
<sequence>MEHTRDMSGGSPKKPHLTVGTRRSAPNGPLVDLVLHQYTSGQMSGYDLFKPHVMRAVYSLVLNYSDPADEAVLYGALQLLTIACNHGSLYDAPPLFRALSALLDQPLSAIGRHRVLLLLREVSRLPHLNAVLWGTERLLLGTCKVLTTEKGALIRSTALDTLTLALTHAADTHSGDKRIVTEIACSTGLLATAAGSRGTADPSQGIAMTALETCALAVNSLTDPGEALTSVLDTCGPSLLSVLGKAMSVSPQSAQVALSLLSVCGTGDRDRDAVMRALCNDPTVVRGLCDCAMRGDYMQVQGSISVLSACVSVLGDASYEPLLQCPTFLPAILSVLDRREREGEGEREVDPEGERELVRMAASLLLMLSDSEDVRLDIGGAGMAERIFAPLERLLARETSPDREREREREGAEGGAGLVSPIVHIVQRLAFDASNRAELATCHRLLRLIMSFVSMGTLTAPRPQGLPSDSPSPGRDLCLTALTVCQSVSFSGRDAALFLVGEGYPLRLAEILTCSDASAVKIAASTLWNIVSTPEARAAVAGLPSVVLSLSAPLTMADDTEDGHASRLAMCNALWHLSAEKAARHALCTNHALLTAIRDIVQGAAGAMVTGGYDMQLLGAVASSLLNLTREASLLPQLMGEGHGDTDTLPMAPDSASLPAVVVSALAARVGGTGSAPVDKALTRCLALYAAYEGKAGQGVSKLPGVLHAIENILRAQGQSGGPPDLAARCAALDALARPCLPCT</sequence>
<dbReference type="EMBL" id="BDIP01002012">
    <property type="protein sequence ID" value="GIQ85574.1"/>
    <property type="molecule type" value="Genomic_DNA"/>
</dbReference>
<evidence type="ECO:0000313" key="2">
    <source>
        <dbReference type="EMBL" id="GIQ85574.1"/>
    </source>
</evidence>
<dbReference type="AlphaFoldDB" id="A0A9K3GIX3"/>
<proteinExistence type="predicted"/>
<gene>
    <name evidence="2" type="ORF">KIPB_007263</name>
</gene>
<name>A0A9K3GIX3_9EUKA</name>
<dbReference type="Gene3D" id="1.25.10.10">
    <property type="entry name" value="Leucine-rich Repeat Variant"/>
    <property type="match status" value="1"/>
</dbReference>
<feature type="region of interest" description="Disordered" evidence="1">
    <location>
        <begin position="1"/>
        <end position="25"/>
    </location>
</feature>
<reference evidence="2 3" key="1">
    <citation type="journal article" date="2018" name="PLoS ONE">
        <title>The draft genome of Kipferlia bialata reveals reductive genome evolution in fornicate parasites.</title>
        <authorList>
            <person name="Tanifuji G."/>
            <person name="Takabayashi S."/>
            <person name="Kume K."/>
            <person name="Takagi M."/>
            <person name="Nakayama T."/>
            <person name="Kamikawa R."/>
            <person name="Inagaki Y."/>
            <person name="Hashimoto T."/>
        </authorList>
    </citation>
    <scope>NUCLEOTIDE SEQUENCE [LARGE SCALE GENOMIC DNA]</scope>
    <source>
        <strain evidence="2">NY0173</strain>
    </source>
</reference>
<keyword evidence="3" id="KW-1185">Reference proteome</keyword>